<reference evidence="6 7" key="1">
    <citation type="journal article" date="2017" name="Genome Announc.">
        <title>Draft Genome Sequence of Romboutsia maritimum sp. nov. Strain CCRI-22766(T), Isolated from Coastal Estuarine Mud.</title>
        <authorList>
            <person name="Maheux A.F."/>
            <person name="Boudreau D.K."/>
            <person name="Berube E."/>
            <person name="Boissinot M."/>
            <person name="Raymond F."/>
            <person name="Brodeur S."/>
            <person name="Corbeil J."/>
            <person name="Brightwell G."/>
            <person name="Broda D."/>
            <person name="Omar R.F."/>
            <person name="Bergeron M.G."/>
        </authorList>
    </citation>
    <scope>NUCLEOTIDE SEQUENCE [LARGE SCALE GENOMIC DNA]</scope>
    <source>
        <strain evidence="6 7">CCRI-22766</strain>
    </source>
</reference>
<keyword evidence="2 4" id="KW-0813">Transport</keyword>
<dbReference type="PRINTS" id="PR00691">
    <property type="entry name" value="ADHESINB"/>
</dbReference>
<keyword evidence="3" id="KW-0732">Signal</keyword>
<dbReference type="InterPro" id="IPR006129">
    <property type="entry name" value="AdhesinB"/>
</dbReference>
<comment type="similarity">
    <text evidence="1 4">Belongs to the bacterial solute-binding protein 9 family.</text>
</comment>
<sequence length="312" mass="35524">MKKWYISILSILVGIGVMGCSKENKINKTQENKKIKVYTTIFPIYDFTRNIGQDKIDVNYIVPPGGEPHDFEITAKNMKDIQNANLLIKNGLGIDGFADKIKSESKNLKIVVATEGIKPTAYEKEHDNELKHEDVHNHGEYDPHVWLNVDLAIKECENIKKALIEADKNNKDFYERNYNEYTNKLKNLKSKYDEGLSSIKNKNMLVSHDAYGYLCEQYGINQISITGISPNQEPSINKIIELTNFAKDKNLNYVLLDGLVNPKVAKTIASEAKIKTKVLYSIDGLTKQDFDNNEGYISLMEKNLETLKLVLK</sequence>
<dbReference type="GO" id="GO:0030001">
    <property type="term" value="P:metal ion transport"/>
    <property type="evidence" value="ECO:0007669"/>
    <property type="project" value="InterPro"/>
</dbReference>
<gene>
    <name evidence="6" type="ORF">CHF27_008845</name>
</gene>
<feature type="coiled-coil region" evidence="5">
    <location>
        <begin position="164"/>
        <end position="191"/>
    </location>
</feature>
<dbReference type="EMBL" id="NOJZ02000014">
    <property type="protein sequence ID" value="RDY23344.1"/>
    <property type="molecule type" value="Genomic_DNA"/>
</dbReference>
<evidence type="ECO:0000313" key="6">
    <source>
        <dbReference type="EMBL" id="RDY23344.1"/>
    </source>
</evidence>
<dbReference type="Pfam" id="PF01297">
    <property type="entry name" value="ZnuA"/>
    <property type="match status" value="1"/>
</dbReference>
<name>A0A371IS91_9FIRM</name>
<dbReference type="SUPFAM" id="SSF53807">
    <property type="entry name" value="Helical backbone' metal receptor"/>
    <property type="match status" value="1"/>
</dbReference>
<dbReference type="InterPro" id="IPR050492">
    <property type="entry name" value="Bact_metal-bind_prot9"/>
</dbReference>
<dbReference type="OrthoDB" id="9810636at2"/>
<dbReference type="RefSeq" id="WP_095406867.1">
    <property type="nucleotide sequence ID" value="NZ_NOJZ02000014.1"/>
</dbReference>
<dbReference type="InterPro" id="IPR006127">
    <property type="entry name" value="ZnuA-like"/>
</dbReference>
<accession>A0A371IS91</accession>
<protein>
    <submittedName>
        <fullName evidence="6">ABC transporter substrate-binding protein</fullName>
    </submittedName>
</protein>
<proteinExistence type="inferred from homology"/>
<evidence type="ECO:0000256" key="3">
    <source>
        <dbReference type="ARBA" id="ARBA00022729"/>
    </source>
</evidence>
<dbReference type="AlphaFoldDB" id="A0A371IS91"/>
<dbReference type="InterPro" id="IPR006128">
    <property type="entry name" value="Lipoprotein_PsaA-like"/>
</dbReference>
<evidence type="ECO:0000256" key="2">
    <source>
        <dbReference type="ARBA" id="ARBA00022448"/>
    </source>
</evidence>
<dbReference type="PRINTS" id="PR00690">
    <property type="entry name" value="ADHESNFAMILY"/>
</dbReference>
<evidence type="ECO:0000313" key="7">
    <source>
        <dbReference type="Proteomes" id="UP000243494"/>
    </source>
</evidence>
<evidence type="ECO:0000256" key="1">
    <source>
        <dbReference type="ARBA" id="ARBA00011028"/>
    </source>
</evidence>
<keyword evidence="7" id="KW-1185">Reference proteome</keyword>
<dbReference type="PROSITE" id="PS51257">
    <property type="entry name" value="PROKAR_LIPOPROTEIN"/>
    <property type="match status" value="1"/>
</dbReference>
<dbReference type="GO" id="GO:0046872">
    <property type="term" value="F:metal ion binding"/>
    <property type="evidence" value="ECO:0007669"/>
    <property type="project" value="InterPro"/>
</dbReference>
<dbReference type="PANTHER" id="PTHR42953:SF3">
    <property type="entry name" value="HIGH-AFFINITY ZINC UPTAKE SYSTEM PROTEIN ZNUA"/>
    <property type="match status" value="1"/>
</dbReference>
<evidence type="ECO:0000256" key="4">
    <source>
        <dbReference type="RuleBase" id="RU003512"/>
    </source>
</evidence>
<dbReference type="Gene3D" id="3.40.50.1980">
    <property type="entry name" value="Nitrogenase molybdenum iron protein domain"/>
    <property type="match status" value="2"/>
</dbReference>
<dbReference type="PANTHER" id="PTHR42953">
    <property type="entry name" value="HIGH-AFFINITY ZINC UPTAKE SYSTEM PROTEIN ZNUA-RELATED"/>
    <property type="match status" value="1"/>
</dbReference>
<dbReference type="Proteomes" id="UP000243494">
    <property type="component" value="Unassembled WGS sequence"/>
</dbReference>
<comment type="caution">
    <text evidence="6">The sequence shown here is derived from an EMBL/GenBank/DDBJ whole genome shotgun (WGS) entry which is preliminary data.</text>
</comment>
<evidence type="ECO:0000256" key="5">
    <source>
        <dbReference type="SAM" id="Coils"/>
    </source>
</evidence>
<keyword evidence="5" id="KW-0175">Coiled coil</keyword>
<organism evidence="6 7">
    <name type="scientific">Romboutsia maritimum</name>
    <dbReference type="NCBI Taxonomy" id="2020948"/>
    <lineage>
        <taxon>Bacteria</taxon>
        <taxon>Bacillati</taxon>
        <taxon>Bacillota</taxon>
        <taxon>Clostridia</taxon>
        <taxon>Peptostreptococcales</taxon>
        <taxon>Peptostreptococcaceae</taxon>
        <taxon>Romboutsia</taxon>
    </lineage>
</organism>
<dbReference type="GO" id="GO:0007155">
    <property type="term" value="P:cell adhesion"/>
    <property type="evidence" value="ECO:0007669"/>
    <property type="project" value="InterPro"/>
</dbReference>